<keyword evidence="1" id="KW-0732">Signal</keyword>
<proteinExistence type="predicted"/>
<dbReference type="Proteomes" id="UP000198964">
    <property type="component" value="Unassembled WGS sequence"/>
</dbReference>
<name>A0A1I2AYX6_9BACT</name>
<feature type="chain" id="PRO_5011549353" evidence="1">
    <location>
        <begin position="20"/>
        <end position="266"/>
    </location>
</feature>
<accession>A0A1I2AYX6</accession>
<evidence type="ECO:0000313" key="3">
    <source>
        <dbReference type="Proteomes" id="UP000198964"/>
    </source>
</evidence>
<protein>
    <submittedName>
        <fullName evidence="2">Outer membrane protein beta-barrel domain-containing protein</fullName>
    </submittedName>
</protein>
<feature type="signal peptide" evidence="1">
    <location>
        <begin position="1"/>
        <end position="19"/>
    </location>
</feature>
<evidence type="ECO:0000313" key="2">
    <source>
        <dbReference type="EMBL" id="SFE48193.1"/>
    </source>
</evidence>
<gene>
    <name evidence="2" type="ORF">SAMN05216283_101241</name>
</gene>
<dbReference type="EMBL" id="FONW01000001">
    <property type="protein sequence ID" value="SFE48193.1"/>
    <property type="molecule type" value="Genomic_DNA"/>
</dbReference>
<dbReference type="STRING" id="655355.SAMN05216283_101241"/>
<dbReference type="RefSeq" id="WP_093917994.1">
    <property type="nucleotide sequence ID" value="NZ_FONW01000001.1"/>
</dbReference>
<reference evidence="2 3" key="1">
    <citation type="submission" date="2016-10" db="EMBL/GenBank/DDBJ databases">
        <authorList>
            <person name="de Groot N.N."/>
        </authorList>
    </citation>
    <scope>NUCLEOTIDE SEQUENCE [LARGE SCALE GENOMIC DNA]</scope>
    <source>
        <strain evidence="2 3">CGMCC 1.9156</strain>
    </source>
</reference>
<organism evidence="2 3">
    <name type="scientific">Sunxiuqinia elliptica</name>
    <dbReference type="NCBI Taxonomy" id="655355"/>
    <lineage>
        <taxon>Bacteria</taxon>
        <taxon>Pseudomonadati</taxon>
        <taxon>Bacteroidota</taxon>
        <taxon>Bacteroidia</taxon>
        <taxon>Marinilabiliales</taxon>
        <taxon>Prolixibacteraceae</taxon>
        <taxon>Sunxiuqinia</taxon>
    </lineage>
</organism>
<dbReference type="AlphaFoldDB" id="A0A1I2AYX6"/>
<keyword evidence="3" id="KW-1185">Reference proteome</keyword>
<evidence type="ECO:0000256" key="1">
    <source>
        <dbReference type="SAM" id="SignalP"/>
    </source>
</evidence>
<sequence>MKQFYTILLGLLCSFQLHAQKTDSLKVSRPGAAGQLNIIQPHGVVTDGFNYWDDEFSGHWSGIHLGLNGFTNEDYSMYPEEEHGFLDVNLLRSTVLDLNLIQFSKGLQRTRNTIGLVSGLGLQLQTYFLDKKTSIEKVGNRIEPIEQFYDSKQKSKLSSAYLTIPLLVEFQVPVKHYGNRAYLAIGVVAAKRMSTHTKVKYRENNKKEKLKTPDDFYMHDFRLSGMVRLGYRFINVYASYDLQPLFVDEKGPELYPFSVGIALFSF</sequence>